<dbReference type="AlphaFoldDB" id="A0A0A9EIM3"/>
<keyword evidence="1" id="KW-0472">Membrane</keyword>
<keyword evidence="1" id="KW-1133">Transmembrane helix</keyword>
<keyword evidence="1" id="KW-0812">Transmembrane</keyword>
<sequence length="122" mass="14292">MDDNGLQVTYMQKNLGQFHPKRETREIASLTQKLLCTFFYSSSIVLQKHFCCVLIFFIFISITFYVTTLLFNVGDLDFDSSLQVHCSVDDKSLFCTFLETQRFSMNSIMQIHGNLVYSYFEF</sequence>
<feature type="transmembrane region" description="Helical" evidence="1">
    <location>
        <begin position="50"/>
        <end position="71"/>
    </location>
</feature>
<dbReference type="EMBL" id="GBRH01200210">
    <property type="protein sequence ID" value="JAD97685.1"/>
    <property type="molecule type" value="Transcribed_RNA"/>
</dbReference>
<evidence type="ECO:0000256" key="1">
    <source>
        <dbReference type="SAM" id="Phobius"/>
    </source>
</evidence>
<name>A0A0A9EIM3_ARUDO</name>
<proteinExistence type="predicted"/>
<evidence type="ECO:0000313" key="2">
    <source>
        <dbReference type="EMBL" id="JAD97685.1"/>
    </source>
</evidence>
<reference evidence="2" key="2">
    <citation type="journal article" date="2015" name="Data Brief">
        <title>Shoot transcriptome of the giant reed, Arundo donax.</title>
        <authorList>
            <person name="Barrero R.A."/>
            <person name="Guerrero F.D."/>
            <person name="Moolhuijzen P."/>
            <person name="Goolsby J.A."/>
            <person name="Tidwell J."/>
            <person name="Bellgard S.E."/>
            <person name="Bellgard M.I."/>
        </authorList>
    </citation>
    <scope>NUCLEOTIDE SEQUENCE</scope>
    <source>
        <tissue evidence="2">Shoot tissue taken approximately 20 cm above the soil surface</tissue>
    </source>
</reference>
<reference evidence="2" key="1">
    <citation type="submission" date="2014-09" db="EMBL/GenBank/DDBJ databases">
        <authorList>
            <person name="Magalhaes I.L.F."/>
            <person name="Oliveira U."/>
            <person name="Santos F.R."/>
            <person name="Vidigal T.H.D.A."/>
            <person name="Brescovit A.D."/>
            <person name="Santos A.J."/>
        </authorList>
    </citation>
    <scope>NUCLEOTIDE SEQUENCE</scope>
    <source>
        <tissue evidence="2">Shoot tissue taken approximately 20 cm above the soil surface</tissue>
    </source>
</reference>
<accession>A0A0A9EIM3</accession>
<organism evidence="2">
    <name type="scientific">Arundo donax</name>
    <name type="common">Giant reed</name>
    <name type="synonym">Donax arundinaceus</name>
    <dbReference type="NCBI Taxonomy" id="35708"/>
    <lineage>
        <taxon>Eukaryota</taxon>
        <taxon>Viridiplantae</taxon>
        <taxon>Streptophyta</taxon>
        <taxon>Embryophyta</taxon>
        <taxon>Tracheophyta</taxon>
        <taxon>Spermatophyta</taxon>
        <taxon>Magnoliopsida</taxon>
        <taxon>Liliopsida</taxon>
        <taxon>Poales</taxon>
        <taxon>Poaceae</taxon>
        <taxon>PACMAD clade</taxon>
        <taxon>Arundinoideae</taxon>
        <taxon>Arundineae</taxon>
        <taxon>Arundo</taxon>
    </lineage>
</organism>
<protein>
    <submittedName>
        <fullName evidence="2">Uncharacterized protein</fullName>
    </submittedName>
</protein>